<dbReference type="InParanoid" id="A0A7J7DHP7"/>
<sequence length="102" mass="12244">MPKSYYSSSHEVVHPSSKLGALQHYRTPYQMEPTLKIDLIRQAEMYLEKLLNRVQRLPWFLKHFFLFKKREAPFFVVAMSATHYHFLFTYLSIYLKVPSTKT</sequence>
<organism evidence="2 3">
    <name type="scientific">Tripterygium wilfordii</name>
    <name type="common">Thunder God vine</name>
    <dbReference type="NCBI Taxonomy" id="458696"/>
    <lineage>
        <taxon>Eukaryota</taxon>
        <taxon>Viridiplantae</taxon>
        <taxon>Streptophyta</taxon>
        <taxon>Embryophyta</taxon>
        <taxon>Tracheophyta</taxon>
        <taxon>Spermatophyta</taxon>
        <taxon>Magnoliopsida</taxon>
        <taxon>eudicotyledons</taxon>
        <taxon>Gunneridae</taxon>
        <taxon>Pentapetalae</taxon>
        <taxon>rosids</taxon>
        <taxon>fabids</taxon>
        <taxon>Celastrales</taxon>
        <taxon>Celastraceae</taxon>
        <taxon>Tripterygium</taxon>
    </lineage>
</organism>
<comment type="caution">
    <text evidence="2">The sequence shown here is derived from an EMBL/GenBank/DDBJ whole genome shotgun (WGS) entry which is preliminary data.</text>
</comment>
<name>A0A7J7DHP7_TRIWF</name>
<dbReference type="AlphaFoldDB" id="A0A7J7DHP7"/>
<evidence type="ECO:0000313" key="3">
    <source>
        <dbReference type="Proteomes" id="UP000593562"/>
    </source>
</evidence>
<dbReference type="EMBL" id="JAAARO010000006">
    <property type="protein sequence ID" value="KAF5745871.1"/>
    <property type="molecule type" value="Genomic_DNA"/>
</dbReference>
<proteinExistence type="predicted"/>
<gene>
    <name evidence="2" type="ORF">HS088_TW06G00036</name>
</gene>
<evidence type="ECO:0000313" key="2">
    <source>
        <dbReference type="EMBL" id="KAF5745871.1"/>
    </source>
</evidence>
<keyword evidence="1" id="KW-0812">Transmembrane</keyword>
<feature type="transmembrane region" description="Helical" evidence="1">
    <location>
        <begin position="72"/>
        <end position="95"/>
    </location>
</feature>
<accession>A0A7J7DHP7</accession>
<keyword evidence="1" id="KW-0472">Membrane</keyword>
<dbReference type="Proteomes" id="UP000593562">
    <property type="component" value="Unassembled WGS sequence"/>
</dbReference>
<protein>
    <submittedName>
        <fullName evidence="2">Uncharacterized protein</fullName>
    </submittedName>
</protein>
<keyword evidence="1" id="KW-1133">Transmembrane helix</keyword>
<evidence type="ECO:0000256" key="1">
    <source>
        <dbReference type="SAM" id="Phobius"/>
    </source>
</evidence>
<reference evidence="2 3" key="1">
    <citation type="journal article" date="2020" name="Nat. Commun.">
        <title>Genome of Tripterygium wilfordii and identification of cytochrome P450 involved in triptolide biosynthesis.</title>
        <authorList>
            <person name="Tu L."/>
            <person name="Su P."/>
            <person name="Zhang Z."/>
            <person name="Gao L."/>
            <person name="Wang J."/>
            <person name="Hu T."/>
            <person name="Zhou J."/>
            <person name="Zhang Y."/>
            <person name="Zhao Y."/>
            <person name="Liu Y."/>
            <person name="Song Y."/>
            <person name="Tong Y."/>
            <person name="Lu Y."/>
            <person name="Yang J."/>
            <person name="Xu C."/>
            <person name="Jia M."/>
            <person name="Peters R.J."/>
            <person name="Huang L."/>
            <person name="Gao W."/>
        </authorList>
    </citation>
    <scope>NUCLEOTIDE SEQUENCE [LARGE SCALE GENOMIC DNA]</scope>
    <source>
        <strain evidence="3">cv. XIE 37</strain>
        <tissue evidence="2">Leaf</tissue>
    </source>
</reference>
<keyword evidence="3" id="KW-1185">Reference proteome</keyword>